<organism evidence="14 15">
    <name type="scientific">Clostridium cochlearium</name>
    <dbReference type="NCBI Taxonomy" id="1494"/>
    <lineage>
        <taxon>Bacteria</taxon>
        <taxon>Bacillati</taxon>
        <taxon>Bacillota</taxon>
        <taxon>Clostridia</taxon>
        <taxon>Eubacteriales</taxon>
        <taxon>Clostridiaceae</taxon>
        <taxon>Clostridium</taxon>
    </lineage>
</organism>
<comment type="caution">
    <text evidence="14">The sequence shown here is derived from an EMBL/GenBank/DDBJ whole genome shotgun (WGS) entry which is preliminary data.</text>
</comment>
<dbReference type="Gene3D" id="6.10.340.10">
    <property type="match status" value="1"/>
</dbReference>
<dbReference type="InterPro" id="IPR050398">
    <property type="entry name" value="HssS/ArlS-like"/>
</dbReference>
<evidence type="ECO:0000313" key="15">
    <source>
        <dbReference type="Proteomes" id="UP000528432"/>
    </source>
</evidence>
<keyword evidence="7 14" id="KW-0418">Kinase</keyword>
<dbReference type="Gene3D" id="1.10.287.130">
    <property type="match status" value="1"/>
</dbReference>
<dbReference type="PANTHER" id="PTHR45528">
    <property type="entry name" value="SENSOR HISTIDINE KINASE CPXA"/>
    <property type="match status" value="1"/>
</dbReference>
<dbReference type="RefSeq" id="WP_171303882.1">
    <property type="nucleotide sequence ID" value="NZ_JABFIF010000028.1"/>
</dbReference>
<evidence type="ECO:0000256" key="10">
    <source>
        <dbReference type="ARBA" id="ARBA00023136"/>
    </source>
</evidence>
<dbReference type="Gene3D" id="3.30.565.10">
    <property type="entry name" value="Histidine kinase-like ATPase, C-terminal domain"/>
    <property type="match status" value="1"/>
</dbReference>
<keyword evidence="5" id="KW-0808">Transferase</keyword>
<name>A0A7Y3XZV0_CLOCO</name>
<evidence type="ECO:0000313" key="14">
    <source>
        <dbReference type="EMBL" id="NOH16932.1"/>
    </source>
</evidence>
<feature type="domain" description="HAMP" evidence="13">
    <location>
        <begin position="192"/>
        <end position="244"/>
    </location>
</feature>
<dbReference type="SMART" id="SM00388">
    <property type="entry name" value="HisKA"/>
    <property type="match status" value="1"/>
</dbReference>
<dbReference type="EMBL" id="JABFIF010000028">
    <property type="protein sequence ID" value="NOH16932.1"/>
    <property type="molecule type" value="Genomic_DNA"/>
</dbReference>
<accession>A0A7Y3XZV0</accession>
<dbReference type="AlphaFoldDB" id="A0A7Y3XZV0"/>
<keyword evidence="6 11" id="KW-0812">Transmembrane</keyword>
<dbReference type="CDD" id="cd00082">
    <property type="entry name" value="HisKA"/>
    <property type="match status" value="1"/>
</dbReference>
<dbReference type="SUPFAM" id="SSF55874">
    <property type="entry name" value="ATPase domain of HSP90 chaperone/DNA topoisomerase II/histidine kinase"/>
    <property type="match status" value="1"/>
</dbReference>
<dbReference type="GO" id="GO:0000155">
    <property type="term" value="F:phosphorelay sensor kinase activity"/>
    <property type="evidence" value="ECO:0007669"/>
    <property type="project" value="InterPro"/>
</dbReference>
<sequence length="474" mass="54958">MRISIRNKIILMNTIILIPMIIVIYIATIKILYLNLIKKSVEYLKSESYNSQIYVMDYIKRESDFKPNDVIKNMGPFIAQYIANNLKCTTQIYNNNLDLLGESEDSEGINYNEDVVAAVNGNKCYKIYKNFQKRYILFSSPIYSEDESIGCIRYIYDLEEDMLVVKKTIYSVFLVIISLTALSLILNNILSKEILSPIIKLKKASYDLKNGIFDKKIEIDTNDELYELGETFNEMSENLEVYIKTLKEEKEKQYRFFNNATHQLKTPLTSIIGYSDLIQRISNNKEDNMIEECGTYINTEGKRLLVLIEDILDVSKYEKNSVSIERKICNIKEIVEKSLKMIKVRLDIYNIKLHVDVPDKELCIDFEKTCDVILNIIDNAIKHSECNNIYINSVKKEDNFILIIKDDGNGIDREQIDKVFEPFFRVRGNTNPGNGLGLSICKNIMEIQDGNIAIDNKEGLEVRLIFKMLQVCYN</sequence>
<dbReference type="SMART" id="SM00387">
    <property type="entry name" value="HATPase_c"/>
    <property type="match status" value="1"/>
</dbReference>
<dbReference type="GO" id="GO:0005886">
    <property type="term" value="C:plasma membrane"/>
    <property type="evidence" value="ECO:0007669"/>
    <property type="project" value="TreeGrafter"/>
</dbReference>
<dbReference type="PROSITE" id="PS50885">
    <property type="entry name" value="HAMP"/>
    <property type="match status" value="1"/>
</dbReference>
<feature type="transmembrane region" description="Helical" evidence="11">
    <location>
        <begin position="169"/>
        <end position="190"/>
    </location>
</feature>
<dbReference type="PROSITE" id="PS50109">
    <property type="entry name" value="HIS_KIN"/>
    <property type="match status" value="1"/>
</dbReference>
<dbReference type="Pfam" id="PF00672">
    <property type="entry name" value="HAMP"/>
    <property type="match status" value="1"/>
</dbReference>
<dbReference type="SUPFAM" id="SSF47384">
    <property type="entry name" value="Homodimeric domain of signal transducing histidine kinase"/>
    <property type="match status" value="1"/>
</dbReference>
<evidence type="ECO:0000259" key="12">
    <source>
        <dbReference type="PROSITE" id="PS50109"/>
    </source>
</evidence>
<dbReference type="InterPro" id="IPR003594">
    <property type="entry name" value="HATPase_dom"/>
</dbReference>
<dbReference type="Proteomes" id="UP000528432">
    <property type="component" value="Unassembled WGS sequence"/>
</dbReference>
<evidence type="ECO:0000256" key="1">
    <source>
        <dbReference type="ARBA" id="ARBA00000085"/>
    </source>
</evidence>
<reference evidence="14 15" key="1">
    <citation type="submission" date="2020-05" db="EMBL/GenBank/DDBJ databases">
        <title>Draft genome sequence of Clostridium cochlearium strain AGROS13 isolated from a sheep dairy farm in New Zealand.</title>
        <authorList>
            <person name="Gupta T.B."/>
            <person name="Jauregui R."/>
            <person name="Risson A.N."/>
            <person name="Brightwell G."/>
            <person name="Maclean P."/>
        </authorList>
    </citation>
    <scope>NUCLEOTIDE SEQUENCE [LARGE SCALE GENOMIC DNA]</scope>
    <source>
        <strain evidence="14 15">AGROS13</strain>
    </source>
</reference>
<evidence type="ECO:0000256" key="7">
    <source>
        <dbReference type="ARBA" id="ARBA00022777"/>
    </source>
</evidence>
<evidence type="ECO:0000256" key="8">
    <source>
        <dbReference type="ARBA" id="ARBA00022989"/>
    </source>
</evidence>
<feature type="domain" description="Histidine kinase" evidence="12">
    <location>
        <begin position="259"/>
        <end position="470"/>
    </location>
</feature>
<dbReference type="Pfam" id="PF00512">
    <property type="entry name" value="HisKA"/>
    <property type="match status" value="1"/>
</dbReference>
<dbReference type="CDD" id="cd06225">
    <property type="entry name" value="HAMP"/>
    <property type="match status" value="1"/>
</dbReference>
<dbReference type="SMART" id="SM00304">
    <property type="entry name" value="HAMP"/>
    <property type="match status" value="1"/>
</dbReference>
<comment type="subcellular location">
    <subcellularLocation>
        <location evidence="2">Membrane</location>
        <topology evidence="2">Multi-pass membrane protein</topology>
    </subcellularLocation>
</comment>
<keyword evidence="9" id="KW-0902">Two-component regulatory system</keyword>
<dbReference type="InterPro" id="IPR004358">
    <property type="entry name" value="Sig_transdc_His_kin-like_C"/>
</dbReference>
<comment type="catalytic activity">
    <reaction evidence="1">
        <text>ATP + protein L-histidine = ADP + protein N-phospho-L-histidine.</text>
        <dbReference type="EC" id="2.7.13.3"/>
    </reaction>
</comment>
<dbReference type="EC" id="2.7.13.3" evidence="3"/>
<evidence type="ECO:0000256" key="5">
    <source>
        <dbReference type="ARBA" id="ARBA00022679"/>
    </source>
</evidence>
<dbReference type="InterPro" id="IPR003660">
    <property type="entry name" value="HAMP_dom"/>
</dbReference>
<evidence type="ECO:0000256" key="9">
    <source>
        <dbReference type="ARBA" id="ARBA00023012"/>
    </source>
</evidence>
<dbReference type="Pfam" id="PF02518">
    <property type="entry name" value="HATPase_c"/>
    <property type="match status" value="1"/>
</dbReference>
<evidence type="ECO:0000256" key="11">
    <source>
        <dbReference type="SAM" id="Phobius"/>
    </source>
</evidence>
<dbReference type="InterPro" id="IPR036097">
    <property type="entry name" value="HisK_dim/P_sf"/>
</dbReference>
<keyword evidence="8 11" id="KW-1133">Transmembrane helix</keyword>
<dbReference type="SUPFAM" id="SSF158472">
    <property type="entry name" value="HAMP domain-like"/>
    <property type="match status" value="1"/>
</dbReference>
<evidence type="ECO:0000256" key="2">
    <source>
        <dbReference type="ARBA" id="ARBA00004141"/>
    </source>
</evidence>
<feature type="transmembrane region" description="Helical" evidence="11">
    <location>
        <begin position="9"/>
        <end position="33"/>
    </location>
</feature>
<gene>
    <name evidence="14" type="ORF">HMJ28_11185</name>
</gene>
<dbReference type="PRINTS" id="PR00344">
    <property type="entry name" value="BCTRLSENSOR"/>
</dbReference>
<evidence type="ECO:0000256" key="3">
    <source>
        <dbReference type="ARBA" id="ARBA00012438"/>
    </source>
</evidence>
<keyword evidence="10 11" id="KW-0472">Membrane</keyword>
<dbReference type="InterPro" id="IPR003661">
    <property type="entry name" value="HisK_dim/P_dom"/>
</dbReference>
<dbReference type="InterPro" id="IPR036890">
    <property type="entry name" value="HATPase_C_sf"/>
</dbReference>
<protein>
    <recommendedName>
        <fullName evidence="3">histidine kinase</fullName>
        <ecNumber evidence="3">2.7.13.3</ecNumber>
    </recommendedName>
</protein>
<evidence type="ECO:0000256" key="4">
    <source>
        <dbReference type="ARBA" id="ARBA00022553"/>
    </source>
</evidence>
<dbReference type="PANTHER" id="PTHR45528:SF10">
    <property type="entry name" value="METHYL-ACCEPTING CHEMOTAXIS PROTEIN"/>
    <property type="match status" value="1"/>
</dbReference>
<evidence type="ECO:0000259" key="13">
    <source>
        <dbReference type="PROSITE" id="PS50885"/>
    </source>
</evidence>
<evidence type="ECO:0000256" key="6">
    <source>
        <dbReference type="ARBA" id="ARBA00022692"/>
    </source>
</evidence>
<keyword evidence="4" id="KW-0597">Phosphoprotein</keyword>
<proteinExistence type="predicted"/>
<dbReference type="InterPro" id="IPR005467">
    <property type="entry name" value="His_kinase_dom"/>
</dbReference>